<evidence type="ECO:0000313" key="3">
    <source>
        <dbReference type="Proteomes" id="UP000799049"/>
    </source>
</evidence>
<reference evidence="2" key="1">
    <citation type="submission" date="2019-09" db="EMBL/GenBank/DDBJ databases">
        <title>The Mitochondrial Proteome of the Jakobid, Andalucia godoyi, a Protist With the Most Gene-Rich and Bacteria-Like Mitochondrial Genome.</title>
        <authorList>
            <person name="Gray M.W."/>
            <person name="Burger G."/>
            <person name="Derelle R."/>
            <person name="Klimes V."/>
            <person name="Leger M."/>
            <person name="Sarrasin M."/>
            <person name="Vlcek C."/>
            <person name="Roger A.J."/>
            <person name="Elias M."/>
            <person name="Lang B.F."/>
        </authorList>
    </citation>
    <scope>NUCLEOTIDE SEQUENCE</scope>
    <source>
        <strain evidence="2">And28</strain>
    </source>
</reference>
<feature type="region of interest" description="Disordered" evidence="1">
    <location>
        <begin position="35"/>
        <end position="56"/>
    </location>
</feature>
<comment type="caution">
    <text evidence="2">The sequence shown here is derived from an EMBL/GenBank/DDBJ whole genome shotgun (WGS) entry which is preliminary data.</text>
</comment>
<accession>A0A8K0AI61</accession>
<name>A0A8K0AI61_ANDGO</name>
<sequence length="164" mass="18312">MQPTENGQSDSDRVESDARVAELLDSSFLRPTQSLALSLSASQSPSPSPSPTEPRITTTDELIRSLQRLPAHEQVVHLVPYIERLHRIIHHILPRPNKGIWEPALNLDPFILSYLVTMDHNRRLQHHSANQASSSSEQTSVEKKADLNDVYGAAQLQLKQGAKL</sequence>
<protein>
    <submittedName>
        <fullName evidence="2">Type II secretion system (T2SS)-associated protein Gcp13</fullName>
    </submittedName>
</protein>
<dbReference type="AlphaFoldDB" id="A0A8K0AI61"/>
<keyword evidence="3" id="KW-1185">Reference proteome</keyword>
<feature type="compositionally biased region" description="Low complexity" evidence="1">
    <location>
        <begin position="35"/>
        <end position="45"/>
    </location>
</feature>
<gene>
    <name evidence="2" type="ORF">ANDGO_02103</name>
</gene>
<proteinExistence type="predicted"/>
<evidence type="ECO:0000256" key="1">
    <source>
        <dbReference type="SAM" id="MobiDB-lite"/>
    </source>
</evidence>
<organism evidence="2 3">
    <name type="scientific">Andalucia godoyi</name>
    <name type="common">Flagellate</name>
    <dbReference type="NCBI Taxonomy" id="505711"/>
    <lineage>
        <taxon>Eukaryota</taxon>
        <taxon>Discoba</taxon>
        <taxon>Jakobida</taxon>
        <taxon>Andalucina</taxon>
        <taxon>Andaluciidae</taxon>
        <taxon>Andalucia</taxon>
    </lineage>
</organism>
<evidence type="ECO:0000313" key="2">
    <source>
        <dbReference type="EMBL" id="KAF0853013.1"/>
    </source>
</evidence>
<dbReference type="Proteomes" id="UP000799049">
    <property type="component" value="Unassembled WGS sequence"/>
</dbReference>
<dbReference type="EMBL" id="VRVR01000005">
    <property type="protein sequence ID" value="KAF0853013.1"/>
    <property type="molecule type" value="Genomic_DNA"/>
</dbReference>